<keyword evidence="1" id="KW-0732">Signal</keyword>
<name>A0A6A7A9Q9_9PLEO</name>
<reference evidence="2" key="1">
    <citation type="journal article" date="2020" name="Stud. Mycol.">
        <title>101 Dothideomycetes genomes: a test case for predicting lifestyles and emergence of pathogens.</title>
        <authorList>
            <person name="Haridas S."/>
            <person name="Albert R."/>
            <person name="Binder M."/>
            <person name="Bloem J."/>
            <person name="Labutti K."/>
            <person name="Salamov A."/>
            <person name="Andreopoulos B."/>
            <person name="Baker S."/>
            <person name="Barry K."/>
            <person name="Bills G."/>
            <person name="Bluhm B."/>
            <person name="Cannon C."/>
            <person name="Castanera R."/>
            <person name="Culley D."/>
            <person name="Daum C."/>
            <person name="Ezra D."/>
            <person name="Gonzalez J."/>
            <person name="Henrissat B."/>
            <person name="Kuo A."/>
            <person name="Liang C."/>
            <person name="Lipzen A."/>
            <person name="Lutzoni F."/>
            <person name="Magnuson J."/>
            <person name="Mondo S."/>
            <person name="Nolan M."/>
            <person name="Ohm R."/>
            <person name="Pangilinan J."/>
            <person name="Park H.-J."/>
            <person name="Ramirez L."/>
            <person name="Alfaro M."/>
            <person name="Sun H."/>
            <person name="Tritt A."/>
            <person name="Yoshinaga Y."/>
            <person name="Zwiers L.-H."/>
            <person name="Turgeon B."/>
            <person name="Goodwin S."/>
            <person name="Spatafora J."/>
            <person name="Crous P."/>
            <person name="Grigoriev I."/>
        </authorList>
    </citation>
    <scope>NUCLEOTIDE SEQUENCE</scope>
    <source>
        <strain evidence="2">CBS 113818</strain>
    </source>
</reference>
<organism evidence="2 3">
    <name type="scientific">Ophiobolus disseminans</name>
    <dbReference type="NCBI Taxonomy" id="1469910"/>
    <lineage>
        <taxon>Eukaryota</taxon>
        <taxon>Fungi</taxon>
        <taxon>Dikarya</taxon>
        <taxon>Ascomycota</taxon>
        <taxon>Pezizomycotina</taxon>
        <taxon>Dothideomycetes</taxon>
        <taxon>Pleosporomycetidae</taxon>
        <taxon>Pleosporales</taxon>
        <taxon>Pleosporineae</taxon>
        <taxon>Phaeosphaeriaceae</taxon>
        <taxon>Ophiobolus</taxon>
    </lineage>
</organism>
<evidence type="ECO:0000313" key="2">
    <source>
        <dbReference type="EMBL" id="KAF2829478.1"/>
    </source>
</evidence>
<gene>
    <name evidence="2" type="ORF">CC86DRAFT_190320</name>
</gene>
<evidence type="ECO:0000313" key="3">
    <source>
        <dbReference type="Proteomes" id="UP000799424"/>
    </source>
</evidence>
<sequence>MARIIRWRRPHLILSRPLFSSLWHLSVQCFHHPVCCVQTFTYVEVMTSELEYVKRFHFLSHYSRVISTALLTSMNIIHLCSSPTLSILSSCSLRMSSLGTHRQDGCTPHSTHQIDGYTTTAALTPTHLDSEYFSIHKPT</sequence>
<dbReference type="Proteomes" id="UP000799424">
    <property type="component" value="Unassembled WGS sequence"/>
</dbReference>
<dbReference type="EMBL" id="MU006221">
    <property type="protein sequence ID" value="KAF2829478.1"/>
    <property type="molecule type" value="Genomic_DNA"/>
</dbReference>
<proteinExistence type="predicted"/>
<evidence type="ECO:0000256" key="1">
    <source>
        <dbReference type="SAM" id="SignalP"/>
    </source>
</evidence>
<protein>
    <submittedName>
        <fullName evidence="2">Uncharacterized protein</fullName>
    </submittedName>
</protein>
<dbReference type="AlphaFoldDB" id="A0A6A7A9Q9"/>
<feature type="chain" id="PRO_5025649672" evidence="1">
    <location>
        <begin position="30"/>
        <end position="139"/>
    </location>
</feature>
<feature type="signal peptide" evidence="1">
    <location>
        <begin position="1"/>
        <end position="29"/>
    </location>
</feature>
<accession>A0A6A7A9Q9</accession>
<keyword evidence="3" id="KW-1185">Reference proteome</keyword>